<evidence type="ECO:0000313" key="1">
    <source>
        <dbReference type="EMBL" id="VAW79892.1"/>
    </source>
</evidence>
<dbReference type="EC" id="2.5.1.21" evidence="1"/>
<reference evidence="1" key="1">
    <citation type="submission" date="2018-06" db="EMBL/GenBank/DDBJ databases">
        <authorList>
            <person name="Zhirakovskaya E."/>
        </authorList>
    </citation>
    <scope>NUCLEOTIDE SEQUENCE</scope>
</reference>
<dbReference type="Pfam" id="PF00494">
    <property type="entry name" value="SQS_PSY"/>
    <property type="match status" value="1"/>
</dbReference>
<dbReference type="InterPro" id="IPR044843">
    <property type="entry name" value="Trans_IPPS_bact-type"/>
</dbReference>
<dbReference type="InterPro" id="IPR017827">
    <property type="entry name" value="HSQ_synthase_HpnC"/>
</dbReference>
<dbReference type="SUPFAM" id="SSF48576">
    <property type="entry name" value="Terpenoid synthases"/>
    <property type="match status" value="1"/>
</dbReference>
<dbReference type="NCBIfam" id="TIGR03464">
    <property type="entry name" value="HpnC"/>
    <property type="match status" value="1"/>
</dbReference>
<dbReference type="AlphaFoldDB" id="A0A3B0YX16"/>
<dbReference type="InterPro" id="IPR033904">
    <property type="entry name" value="Trans_IPPS_HH"/>
</dbReference>
<dbReference type="CDD" id="cd00683">
    <property type="entry name" value="Trans_IPPS_HH"/>
    <property type="match status" value="1"/>
</dbReference>
<dbReference type="InterPro" id="IPR002060">
    <property type="entry name" value="Squ/phyt_synthse"/>
</dbReference>
<dbReference type="SFLD" id="SFLDG01018">
    <property type="entry name" value="Squalene/Phytoene_Synthase_Lik"/>
    <property type="match status" value="1"/>
</dbReference>
<dbReference type="Gene3D" id="1.10.600.10">
    <property type="entry name" value="Farnesyl Diphosphate Synthase"/>
    <property type="match status" value="1"/>
</dbReference>
<name>A0A3B0YX16_9ZZZZ</name>
<dbReference type="SFLD" id="SFLDG01212">
    <property type="entry name" value="Phytoene_synthase_like"/>
    <property type="match status" value="1"/>
</dbReference>
<dbReference type="EMBL" id="UOFM01000333">
    <property type="protein sequence ID" value="VAW79892.1"/>
    <property type="molecule type" value="Genomic_DNA"/>
</dbReference>
<dbReference type="GO" id="GO:0051996">
    <property type="term" value="F:squalene synthase [NAD(P)H] activity"/>
    <property type="evidence" value="ECO:0007669"/>
    <property type="project" value="UniProtKB-EC"/>
</dbReference>
<proteinExistence type="predicted"/>
<dbReference type="SFLD" id="SFLDS00005">
    <property type="entry name" value="Isoprenoid_Synthase_Type_I"/>
    <property type="match status" value="1"/>
</dbReference>
<keyword evidence="1" id="KW-0808">Transferase</keyword>
<dbReference type="GO" id="GO:0004311">
    <property type="term" value="F:geranylgeranyl diphosphate synthase activity"/>
    <property type="evidence" value="ECO:0007669"/>
    <property type="project" value="InterPro"/>
</dbReference>
<organism evidence="1">
    <name type="scientific">hydrothermal vent metagenome</name>
    <dbReference type="NCBI Taxonomy" id="652676"/>
    <lineage>
        <taxon>unclassified sequences</taxon>
        <taxon>metagenomes</taxon>
        <taxon>ecological metagenomes</taxon>
    </lineage>
</organism>
<sequence length="294" mass="33812">MNRTASNSAGEVAQAYRWCRQLAQSHYENFPVASFLLPRWQRDPIAAIYAFARSGDDIADEGDASETERLQQLDEMSQALRLIEQGSPPEQPLYIALADTIERHQLPIGLFHDLLSAFRQDVTRKRYANFGELMDYCRRSANPVGRLLLHLNRQADERKLAQSDAICSALQLINFLQDISQDYEENGRIYLPQDEMQRFVINEDSLREGRNSFELKELIRFQIRRASNLLRAGSPLGMQLRGRFGLELRAIILGGARVLEKLHAQDDVFARPRLNRQERLGILFSAIRQGFSRH</sequence>
<accession>A0A3B0YX16</accession>
<gene>
    <name evidence="1" type="ORF">MNBD_GAMMA14-1519</name>
</gene>
<dbReference type="InterPro" id="IPR008949">
    <property type="entry name" value="Isoprenoid_synthase_dom_sf"/>
</dbReference>
<dbReference type="PANTHER" id="PTHR31480">
    <property type="entry name" value="BIFUNCTIONAL LYCOPENE CYCLASE/PHYTOENE SYNTHASE"/>
    <property type="match status" value="1"/>
</dbReference>
<protein>
    <submittedName>
        <fullName evidence="1">Squalene synthase</fullName>
        <ecNumber evidence="1">2.5.1.21</ecNumber>
    </submittedName>
</protein>